<evidence type="ECO:0000313" key="2">
    <source>
        <dbReference type="EMBL" id="JAS97737.1"/>
    </source>
</evidence>
<sequence>MSRGKERLLELYGDDHPGFGSYLECMTRANFTGLATFTIAFSSTYIAQSILKNKLPYSSKFYVLSSTVVAAYFSYKVSKARSQVCQAAWLAAEDKSTYFTELEKTSPTPVS</sequence>
<protein>
    <recommendedName>
        <fullName evidence="3">Transmembrane protein 141</fullName>
    </recommendedName>
</protein>
<keyword evidence="1" id="KW-0812">Transmembrane</keyword>
<proteinExistence type="predicted"/>
<organism evidence="2">
    <name type="scientific">Homalodisca liturata</name>
    <dbReference type="NCBI Taxonomy" id="320908"/>
    <lineage>
        <taxon>Eukaryota</taxon>
        <taxon>Metazoa</taxon>
        <taxon>Ecdysozoa</taxon>
        <taxon>Arthropoda</taxon>
        <taxon>Hexapoda</taxon>
        <taxon>Insecta</taxon>
        <taxon>Pterygota</taxon>
        <taxon>Neoptera</taxon>
        <taxon>Paraneoptera</taxon>
        <taxon>Hemiptera</taxon>
        <taxon>Auchenorrhyncha</taxon>
        <taxon>Membracoidea</taxon>
        <taxon>Cicadellidae</taxon>
        <taxon>Cicadellinae</taxon>
        <taxon>Proconiini</taxon>
        <taxon>Homalodisca</taxon>
    </lineage>
</organism>
<keyword evidence="1" id="KW-0472">Membrane</keyword>
<dbReference type="InterPro" id="IPR026788">
    <property type="entry name" value="Tmem141"/>
</dbReference>
<evidence type="ECO:0008006" key="3">
    <source>
        <dbReference type="Google" id="ProtNLM"/>
    </source>
</evidence>
<dbReference type="Gene3D" id="1.10.3350.20">
    <property type="entry name" value="Tmem141 protein family"/>
    <property type="match status" value="1"/>
</dbReference>
<dbReference type="PANTHER" id="PTHR47229">
    <property type="entry name" value="TRANSMEMBRANE PROTEIN 141"/>
    <property type="match status" value="1"/>
</dbReference>
<gene>
    <name evidence="2" type="ORF">g.44872</name>
</gene>
<keyword evidence="1" id="KW-1133">Transmembrane helix</keyword>
<dbReference type="PANTHER" id="PTHR47229:SF1">
    <property type="entry name" value="TRANSMEMBRANE PROTEIN 141"/>
    <property type="match status" value="1"/>
</dbReference>
<dbReference type="Pfam" id="PF15110">
    <property type="entry name" value="TMEM141"/>
    <property type="match status" value="1"/>
</dbReference>
<dbReference type="AlphaFoldDB" id="A0A1B6JF11"/>
<dbReference type="InterPro" id="IPR038259">
    <property type="entry name" value="Tmem141_sf"/>
</dbReference>
<reference evidence="2" key="1">
    <citation type="submission" date="2015-11" db="EMBL/GenBank/DDBJ databases">
        <title>De novo transcriptome assembly of four potential Pierce s Disease insect vectors from Arizona vineyards.</title>
        <authorList>
            <person name="Tassone E.E."/>
        </authorList>
    </citation>
    <scope>NUCLEOTIDE SEQUENCE</scope>
</reference>
<accession>A0A1B6JF11</accession>
<feature type="transmembrane region" description="Helical" evidence="1">
    <location>
        <begin position="31"/>
        <end position="51"/>
    </location>
</feature>
<dbReference type="EMBL" id="GECU01009969">
    <property type="protein sequence ID" value="JAS97737.1"/>
    <property type="molecule type" value="Transcribed_RNA"/>
</dbReference>
<evidence type="ECO:0000256" key="1">
    <source>
        <dbReference type="SAM" id="Phobius"/>
    </source>
</evidence>
<feature type="transmembrane region" description="Helical" evidence="1">
    <location>
        <begin position="57"/>
        <end position="75"/>
    </location>
</feature>
<name>A0A1B6JF11_9HEMI</name>